<protein>
    <submittedName>
        <fullName evidence="9">Related to phospholipase a-2-activating protein</fullName>
    </submittedName>
</protein>
<dbReference type="PROSITE" id="PS51396">
    <property type="entry name" value="PUL"/>
    <property type="match status" value="1"/>
</dbReference>
<feature type="repeat" description="WD" evidence="5">
    <location>
        <begin position="105"/>
        <end position="136"/>
    </location>
</feature>
<dbReference type="InterPro" id="IPR020472">
    <property type="entry name" value="WD40_PAC1"/>
</dbReference>
<dbReference type="Pfam" id="PF09070">
    <property type="entry name" value="PFU"/>
    <property type="match status" value="1"/>
</dbReference>
<dbReference type="Gene3D" id="1.25.10.10">
    <property type="entry name" value="Leucine-rich Repeat Variant"/>
    <property type="match status" value="1"/>
</dbReference>
<feature type="repeat" description="WD" evidence="5">
    <location>
        <begin position="231"/>
        <end position="262"/>
    </location>
</feature>
<dbReference type="GO" id="GO:0010992">
    <property type="term" value="P:ubiquitin recycling"/>
    <property type="evidence" value="ECO:0007669"/>
    <property type="project" value="TreeGrafter"/>
</dbReference>
<dbReference type="STRING" id="576137.A0A1L7XDM6"/>
<feature type="domain" description="PUL" evidence="8">
    <location>
        <begin position="495"/>
        <end position="772"/>
    </location>
</feature>
<evidence type="ECO:0000259" key="7">
    <source>
        <dbReference type="PROSITE" id="PS51394"/>
    </source>
</evidence>
<sequence length="774" mass="83578">MAEYKLSASLSGHDDDVRGVAFPTSKAVLSASRDGTVRLWKLLSDNPPIYDATISSHAGAWMNTVAYLPPNAEYPEGLVISSGKDVVIDVRQPSRAAEDNAEALLLGHSRDVCALDISQDGKYIVSGSWDHEARIWPVGKWESSTVLRHEATVWAVLAYDSDTIITACADTKIRIFNTSGKLLKSIPVSKSPLRALCRLPKGHPSGADFASADNEGVIRLWTISGKKVAELHGHESFIYSLATLPTGELVSSGEDRTVRIWKGTGCIQTITHPAISVWGVAVCAENGDIVSGASDRVVRVFTRSEERVADAETTAQFDEAVKGSSIPQQTLPEVNKEELPGPEFLTNKSGTKDGQVQMIKELNGSVTAHQWSSAQNQWINVGTVVDAVGSSGKKVDYLGKEYDFVFDVDIEDGKPPLKLPYNLAQNPYEAATKFIQDNELPISYLDEVANFITKNTQGATVGQAAPAPSGPDPWGSENRYRPGETNAPTPVAAPKILPQKDYLNILVARIPAMQKKITELNQALISNGRKDLSMNPTEVTVLANLCKHLESSGATKTSQAVSGGLDLAIKLATSWPYKDRLPGLDLLRLLVVAPDTATYTHPRGANIVDILSAGATETDSHDPVAENHVMMAVRAFANLFESKEGRELAVSEFDKIQKIITASIASSSNRNLLVAASTVYINYSVYFKSQGDRTSFEHVLALLDTLGKVLSTQSDSEVVYRSLVAVGTLLTLDEEIKSAAKDVYGIEKSISTAVSKAVDPRIKNLAGEIRGLLK</sequence>
<dbReference type="EMBL" id="FJOG01000022">
    <property type="protein sequence ID" value="CZR63135.1"/>
    <property type="molecule type" value="Genomic_DNA"/>
</dbReference>
<dbReference type="PROSITE" id="PS50082">
    <property type="entry name" value="WD_REPEATS_2"/>
    <property type="match status" value="3"/>
</dbReference>
<dbReference type="FunFam" id="2.130.10.10:FF:000236">
    <property type="entry name" value="Polyubiquitin binding protein (Doa1/Ufd3)"/>
    <property type="match status" value="1"/>
</dbReference>
<dbReference type="GO" id="GO:0043130">
    <property type="term" value="F:ubiquitin binding"/>
    <property type="evidence" value="ECO:0007669"/>
    <property type="project" value="TreeGrafter"/>
</dbReference>
<dbReference type="Proteomes" id="UP000184330">
    <property type="component" value="Unassembled WGS sequence"/>
</dbReference>
<keyword evidence="10" id="KW-1185">Reference proteome</keyword>
<evidence type="ECO:0000256" key="3">
    <source>
        <dbReference type="ARBA" id="ARBA00022574"/>
    </source>
</evidence>
<gene>
    <name evidence="9" type="ORF">PAC_13032</name>
</gene>
<keyword evidence="2" id="KW-0963">Cytoplasm</keyword>
<evidence type="ECO:0000256" key="2">
    <source>
        <dbReference type="ARBA" id="ARBA00022490"/>
    </source>
</evidence>
<feature type="region of interest" description="Disordered" evidence="6">
    <location>
        <begin position="459"/>
        <end position="492"/>
    </location>
</feature>
<organism evidence="9 10">
    <name type="scientific">Phialocephala subalpina</name>
    <dbReference type="NCBI Taxonomy" id="576137"/>
    <lineage>
        <taxon>Eukaryota</taxon>
        <taxon>Fungi</taxon>
        <taxon>Dikarya</taxon>
        <taxon>Ascomycota</taxon>
        <taxon>Pezizomycotina</taxon>
        <taxon>Leotiomycetes</taxon>
        <taxon>Helotiales</taxon>
        <taxon>Mollisiaceae</taxon>
        <taxon>Phialocephala</taxon>
        <taxon>Phialocephala fortinii species complex</taxon>
    </lineage>
</organism>
<reference evidence="9 10" key="1">
    <citation type="submission" date="2016-03" db="EMBL/GenBank/DDBJ databases">
        <authorList>
            <person name="Ploux O."/>
        </authorList>
    </citation>
    <scope>NUCLEOTIDE SEQUENCE [LARGE SCALE GENOMIC DNA]</scope>
    <source>
        <strain evidence="9 10">UAMH 11012</strain>
    </source>
</reference>
<dbReference type="GO" id="GO:0005737">
    <property type="term" value="C:cytoplasm"/>
    <property type="evidence" value="ECO:0007669"/>
    <property type="project" value="UniProtKB-SubCell"/>
</dbReference>
<dbReference type="InterPro" id="IPR038122">
    <property type="entry name" value="PFU_sf"/>
</dbReference>
<keyword evidence="3 5" id="KW-0853">WD repeat</keyword>
<dbReference type="SMART" id="SM00320">
    <property type="entry name" value="WD40"/>
    <property type="match status" value="6"/>
</dbReference>
<feature type="repeat" description="WD" evidence="5">
    <location>
        <begin position="10"/>
        <end position="42"/>
    </location>
</feature>
<dbReference type="PANTHER" id="PTHR19849:SF0">
    <property type="entry name" value="PHOSPHOLIPASE A-2-ACTIVATING PROTEIN"/>
    <property type="match status" value="1"/>
</dbReference>
<evidence type="ECO:0000256" key="4">
    <source>
        <dbReference type="ARBA" id="ARBA00022737"/>
    </source>
</evidence>
<keyword evidence="4" id="KW-0677">Repeat</keyword>
<dbReference type="GO" id="GO:0005634">
    <property type="term" value="C:nucleus"/>
    <property type="evidence" value="ECO:0007669"/>
    <property type="project" value="TreeGrafter"/>
</dbReference>
<evidence type="ECO:0000313" key="10">
    <source>
        <dbReference type="Proteomes" id="UP000184330"/>
    </source>
</evidence>
<evidence type="ECO:0000256" key="5">
    <source>
        <dbReference type="PROSITE-ProRule" id="PRU00221"/>
    </source>
</evidence>
<dbReference type="AlphaFoldDB" id="A0A1L7XDM6"/>
<dbReference type="SUPFAM" id="SSF50978">
    <property type="entry name" value="WD40 repeat-like"/>
    <property type="match status" value="1"/>
</dbReference>
<evidence type="ECO:0000256" key="6">
    <source>
        <dbReference type="SAM" id="MobiDB-lite"/>
    </source>
</evidence>
<dbReference type="InterPro" id="IPR011989">
    <property type="entry name" value="ARM-like"/>
</dbReference>
<dbReference type="OrthoDB" id="10265988at2759"/>
<feature type="domain" description="PFU" evidence="7">
    <location>
        <begin position="370"/>
        <end position="466"/>
    </location>
</feature>
<accession>A0A1L7XDM6</accession>
<comment type="subcellular location">
    <subcellularLocation>
        <location evidence="1">Cytoplasm</location>
    </subcellularLocation>
</comment>
<evidence type="ECO:0000259" key="8">
    <source>
        <dbReference type="PROSITE" id="PS51396"/>
    </source>
</evidence>
<proteinExistence type="predicted"/>
<evidence type="ECO:0000313" key="9">
    <source>
        <dbReference type="EMBL" id="CZR63135.1"/>
    </source>
</evidence>
<dbReference type="Pfam" id="PF00400">
    <property type="entry name" value="WD40"/>
    <property type="match status" value="3"/>
</dbReference>
<evidence type="ECO:0000256" key="1">
    <source>
        <dbReference type="ARBA" id="ARBA00004496"/>
    </source>
</evidence>
<dbReference type="PRINTS" id="PR00320">
    <property type="entry name" value="GPROTEINBRPT"/>
</dbReference>
<dbReference type="Gene3D" id="2.130.10.10">
    <property type="entry name" value="YVTN repeat-like/Quinoprotein amine dehydrogenase"/>
    <property type="match status" value="1"/>
</dbReference>
<dbReference type="PROSITE" id="PS50294">
    <property type="entry name" value="WD_REPEATS_REGION"/>
    <property type="match status" value="3"/>
</dbReference>
<dbReference type="CDD" id="cd00200">
    <property type="entry name" value="WD40"/>
    <property type="match status" value="1"/>
</dbReference>
<dbReference type="InterPro" id="IPR015943">
    <property type="entry name" value="WD40/YVTN_repeat-like_dom_sf"/>
</dbReference>
<dbReference type="Pfam" id="PF08324">
    <property type="entry name" value="PUL"/>
    <property type="match status" value="1"/>
</dbReference>
<dbReference type="PROSITE" id="PS51394">
    <property type="entry name" value="PFU"/>
    <property type="match status" value="1"/>
</dbReference>
<dbReference type="InterPro" id="IPR036322">
    <property type="entry name" value="WD40_repeat_dom_sf"/>
</dbReference>
<dbReference type="InterPro" id="IPR015155">
    <property type="entry name" value="PFU"/>
</dbReference>
<dbReference type="FunFam" id="3.10.20.870:FF:000003">
    <property type="entry name" value="Polyubiquitin binding (Doa1 Ufd3) protein"/>
    <property type="match status" value="1"/>
</dbReference>
<dbReference type="InterPro" id="IPR001680">
    <property type="entry name" value="WD40_rpt"/>
</dbReference>
<dbReference type="Gene3D" id="3.10.20.870">
    <property type="entry name" value="PFU (PLAA family ubiquitin binding), C-terminal domain"/>
    <property type="match status" value="1"/>
</dbReference>
<name>A0A1L7XDM6_9HELO</name>
<dbReference type="PANTHER" id="PTHR19849">
    <property type="entry name" value="PHOSPHOLIPASE A-2-ACTIVATING PROTEIN"/>
    <property type="match status" value="1"/>
</dbReference>
<dbReference type="InterPro" id="IPR013535">
    <property type="entry name" value="PUL_dom"/>
</dbReference>
<dbReference type="GO" id="GO:0043161">
    <property type="term" value="P:proteasome-mediated ubiquitin-dependent protein catabolic process"/>
    <property type="evidence" value="ECO:0007669"/>
    <property type="project" value="TreeGrafter"/>
</dbReference>